<organism evidence="1 2">
    <name type="scientific">Actinomyces howellii</name>
    <dbReference type="NCBI Taxonomy" id="52771"/>
    <lineage>
        <taxon>Bacteria</taxon>
        <taxon>Bacillati</taxon>
        <taxon>Actinomycetota</taxon>
        <taxon>Actinomycetes</taxon>
        <taxon>Actinomycetales</taxon>
        <taxon>Actinomycetaceae</taxon>
        <taxon>Actinomyces</taxon>
    </lineage>
</organism>
<evidence type="ECO:0000313" key="2">
    <source>
        <dbReference type="Proteomes" id="UP000266895"/>
    </source>
</evidence>
<evidence type="ECO:0000313" key="1">
    <source>
        <dbReference type="EMBL" id="VEG28019.1"/>
    </source>
</evidence>
<dbReference type="Proteomes" id="UP000266895">
    <property type="component" value="Chromosome"/>
</dbReference>
<dbReference type="KEGG" id="ahw:NCTC11636_01304"/>
<gene>
    <name evidence="1" type="ORF">NCTC11636_01304</name>
</gene>
<proteinExistence type="predicted"/>
<accession>A0A3S4RAT5</accession>
<reference evidence="1 2" key="1">
    <citation type="submission" date="2018-12" db="EMBL/GenBank/DDBJ databases">
        <authorList>
            <consortium name="Pathogen Informatics"/>
        </authorList>
    </citation>
    <scope>NUCLEOTIDE SEQUENCE [LARGE SCALE GENOMIC DNA]</scope>
    <source>
        <strain evidence="1 2">NCTC11636</strain>
    </source>
</reference>
<sequence length="298" mass="31166">MTGMRVPSTVQVRVVCPMDLLVRAVRAVVPHTGPEKAGTGLERVRLVVDLEGMRLSVVTTDGVSAAVASVLLEEADVVGDGEPADTGLVEVVEVDLTVRAARMIGRVHDPRGAREDQGARAEVVVDEHCGTVSVTDVTGLWPGASVRVRSQPDWYSEEGLERQDAARMVMEACAEPLAGAATMLMPSDHMRQWAATAKELGGLPLRATTGGHLLIAQGDADSPMLFLGSTIAFGTAGTRADDRAYDGSGTGVLMGLLIDGAPVGAREGRRSDERALVADLSAWLHEQDNGGPDGGEAA</sequence>
<protein>
    <recommendedName>
        <fullName evidence="3">DNA polymerase III subunit beta</fullName>
    </recommendedName>
</protein>
<name>A0A3S4RAT5_9ACTO</name>
<dbReference type="AlphaFoldDB" id="A0A3S4RAT5"/>
<dbReference type="RefSeq" id="WP_126382406.1">
    <property type="nucleotide sequence ID" value="NZ_LR134350.1"/>
</dbReference>
<evidence type="ECO:0008006" key="3">
    <source>
        <dbReference type="Google" id="ProtNLM"/>
    </source>
</evidence>
<dbReference type="EMBL" id="LR134350">
    <property type="protein sequence ID" value="VEG28019.1"/>
    <property type="molecule type" value="Genomic_DNA"/>
</dbReference>
<keyword evidence="2" id="KW-1185">Reference proteome</keyword>